<accession>A0ABW9KLP8</accession>
<evidence type="ECO:0000259" key="10">
    <source>
        <dbReference type="SMART" id="SM00986"/>
    </source>
</evidence>
<protein>
    <recommendedName>
        <fullName evidence="9">Type-5 uracil-DNA glycosylase</fullName>
    </recommendedName>
</protein>
<keyword evidence="2" id="KW-0479">Metal-binding</keyword>
<comment type="caution">
    <text evidence="11">The sequence shown here is derived from an EMBL/GenBank/DDBJ whole genome shotgun (WGS) entry which is preliminary data.</text>
</comment>
<dbReference type="EMBL" id="JBJYXY010000001">
    <property type="protein sequence ID" value="MFN2976487.1"/>
    <property type="molecule type" value="Genomic_DNA"/>
</dbReference>
<dbReference type="SMART" id="SM00987">
    <property type="entry name" value="UreE_C"/>
    <property type="match status" value="1"/>
</dbReference>
<dbReference type="PANTHER" id="PTHR33693">
    <property type="entry name" value="TYPE-5 URACIL-DNA GLYCOSYLASE"/>
    <property type="match status" value="1"/>
</dbReference>
<dbReference type="Gene3D" id="3.40.470.10">
    <property type="entry name" value="Uracil-DNA glycosylase-like domain"/>
    <property type="match status" value="1"/>
</dbReference>
<dbReference type="RefSeq" id="WP_263412037.1">
    <property type="nucleotide sequence ID" value="NZ_BAABBH010000001.1"/>
</dbReference>
<evidence type="ECO:0000256" key="6">
    <source>
        <dbReference type="ARBA" id="ARBA00023014"/>
    </source>
</evidence>
<feature type="domain" description="Uracil-DNA glycosylase-like" evidence="10">
    <location>
        <begin position="55"/>
        <end position="227"/>
    </location>
</feature>
<gene>
    <name evidence="11" type="ORF">ACK2TP_11995</name>
</gene>
<keyword evidence="7" id="KW-0234">DNA repair</keyword>
<sequence>MPAPSRASIQLALDVIAGNIVTCERCPRLREYCTALGQTKRRAYLDWKYWARPVPGFGDPAARVVIVGLAPGAHGANRTGRPFTGDGAGNFMYPVLYDTGFATQPQATSAQDGLRLRNIRIVSVCRCAPPADKPTPQEQANCSVHLSSELAVLRRVRVIVALGRIGFDGYLRHLQRTGVIERPSVYNFGHGVEHTMPNGTVVLCSYHPSLRNTNTGRLDRAQFTRIFMRARELAGL</sequence>
<evidence type="ECO:0000256" key="9">
    <source>
        <dbReference type="ARBA" id="ARBA00023887"/>
    </source>
</evidence>
<keyword evidence="12" id="KW-1185">Reference proteome</keyword>
<evidence type="ECO:0000256" key="4">
    <source>
        <dbReference type="ARBA" id="ARBA00022801"/>
    </source>
</evidence>
<dbReference type="PANTHER" id="PTHR33693:SF3">
    <property type="entry name" value="TYPE-5 URACIL-DNA GLYCOSYLASE"/>
    <property type="match status" value="1"/>
</dbReference>
<keyword evidence="1" id="KW-0004">4Fe-4S</keyword>
<reference evidence="11 12" key="1">
    <citation type="submission" date="2024-12" db="EMBL/GenBank/DDBJ databases">
        <authorList>
            <person name="Lee Y."/>
        </authorList>
    </citation>
    <scope>NUCLEOTIDE SEQUENCE [LARGE SCALE GENOMIC DNA]</scope>
    <source>
        <strain evidence="11 12">03SUJ4</strain>
    </source>
</reference>
<dbReference type="CDD" id="cd10031">
    <property type="entry name" value="UDG-F5_TTUDGB_like"/>
    <property type="match status" value="1"/>
</dbReference>
<keyword evidence="3" id="KW-0227">DNA damage</keyword>
<keyword evidence="4" id="KW-0378">Hydrolase</keyword>
<evidence type="ECO:0000313" key="11">
    <source>
        <dbReference type="EMBL" id="MFN2976487.1"/>
    </source>
</evidence>
<evidence type="ECO:0000313" key="12">
    <source>
        <dbReference type="Proteomes" id="UP001634747"/>
    </source>
</evidence>
<evidence type="ECO:0000256" key="7">
    <source>
        <dbReference type="ARBA" id="ARBA00023204"/>
    </source>
</evidence>
<dbReference type="Proteomes" id="UP001634747">
    <property type="component" value="Unassembled WGS sequence"/>
</dbReference>
<proteinExistence type="inferred from homology"/>
<organism evidence="11 12">
    <name type="scientific">Terriglobus aquaticus</name>
    <dbReference type="NCBI Taxonomy" id="940139"/>
    <lineage>
        <taxon>Bacteria</taxon>
        <taxon>Pseudomonadati</taxon>
        <taxon>Acidobacteriota</taxon>
        <taxon>Terriglobia</taxon>
        <taxon>Terriglobales</taxon>
        <taxon>Acidobacteriaceae</taxon>
        <taxon>Terriglobus</taxon>
    </lineage>
</organism>
<keyword evidence="6" id="KW-0411">Iron-sulfur</keyword>
<evidence type="ECO:0000256" key="2">
    <source>
        <dbReference type="ARBA" id="ARBA00022723"/>
    </source>
</evidence>
<dbReference type="SUPFAM" id="SSF52141">
    <property type="entry name" value="Uracil-DNA glycosylase-like"/>
    <property type="match status" value="1"/>
</dbReference>
<dbReference type="Pfam" id="PF03167">
    <property type="entry name" value="UDG"/>
    <property type="match status" value="1"/>
</dbReference>
<dbReference type="InterPro" id="IPR051536">
    <property type="entry name" value="UDG_Type-4/5"/>
</dbReference>
<dbReference type="SMART" id="SM00986">
    <property type="entry name" value="UDG"/>
    <property type="match status" value="1"/>
</dbReference>
<evidence type="ECO:0000256" key="5">
    <source>
        <dbReference type="ARBA" id="ARBA00023004"/>
    </source>
</evidence>
<evidence type="ECO:0000256" key="1">
    <source>
        <dbReference type="ARBA" id="ARBA00022485"/>
    </source>
</evidence>
<name>A0ABW9KLP8_9BACT</name>
<evidence type="ECO:0000256" key="3">
    <source>
        <dbReference type="ARBA" id="ARBA00022763"/>
    </source>
</evidence>
<dbReference type="InterPro" id="IPR044147">
    <property type="entry name" value="UdgB-like"/>
</dbReference>
<keyword evidence="5" id="KW-0408">Iron</keyword>
<comment type="similarity">
    <text evidence="8">Belongs to the uracil-DNA glycosylase (UDG) superfamily. Type 5 (UDGb) family.</text>
</comment>
<dbReference type="InterPro" id="IPR005122">
    <property type="entry name" value="Uracil-DNA_glycosylase-like"/>
</dbReference>
<evidence type="ECO:0000256" key="8">
    <source>
        <dbReference type="ARBA" id="ARBA00023779"/>
    </source>
</evidence>
<dbReference type="InterPro" id="IPR036895">
    <property type="entry name" value="Uracil-DNA_glycosylase-like_sf"/>
</dbReference>